<feature type="compositionally biased region" description="Polar residues" evidence="1">
    <location>
        <begin position="195"/>
        <end position="206"/>
    </location>
</feature>
<dbReference type="OrthoDB" id="6365676at2759"/>
<keyword evidence="3" id="KW-1185">Reference proteome</keyword>
<feature type="region of interest" description="Disordered" evidence="1">
    <location>
        <begin position="302"/>
        <end position="430"/>
    </location>
</feature>
<feature type="region of interest" description="Disordered" evidence="1">
    <location>
        <begin position="76"/>
        <end position="138"/>
    </location>
</feature>
<name>A0A6A4GM12_9AGAR</name>
<evidence type="ECO:0000313" key="2">
    <source>
        <dbReference type="EMBL" id="KAE9386812.1"/>
    </source>
</evidence>
<proteinExistence type="predicted"/>
<feature type="region of interest" description="Disordered" evidence="1">
    <location>
        <begin position="168"/>
        <end position="208"/>
    </location>
</feature>
<sequence>MSLDDAAVLAGLASDGVEFFQRLDRLETQGQALLASGAQPGADNANAGLRMNETNLRSTGDPDATPMPIGEAQAMGLAGPTASSSSSSSHPSQQQRGSLRTRSSTGGPVHGRTFSPHHPHSPSSPAEFATPGSTSKDAETRELRDFWKAYMRTPLTGPVGSPGMHGMGTGGHGMLSPSSTYSGSGNSYRRHRVSSLPSAKTPTALNDEQRFGNGAGTVGFNGYHDVGAYGQAPGAVSTSHQLQHQVSSHPHRGQAPVAEGAPLPPPPPAPSHMSTIHGNAEDLRSYEAAVLAHARTAPVNLNLSMQGKRRNKPNRFSAMGLDDSLSGGGATSSPASNPLSSLAKSQLLSATPLNASTRGAGTKTKPRLSQTPESGSPSSFTSGEEESSDSGSGEALVGASTASRRFSRPSYKRLASQNLEKGGSGKVARV</sequence>
<dbReference type="AlphaFoldDB" id="A0A6A4GM12"/>
<feature type="compositionally biased region" description="Low complexity" evidence="1">
    <location>
        <begin position="373"/>
        <end position="382"/>
    </location>
</feature>
<gene>
    <name evidence="2" type="ORF">BT96DRAFT_507710</name>
</gene>
<evidence type="ECO:0000256" key="1">
    <source>
        <dbReference type="SAM" id="MobiDB-lite"/>
    </source>
</evidence>
<feature type="compositionally biased region" description="Low complexity" evidence="1">
    <location>
        <begin position="174"/>
        <end position="187"/>
    </location>
</feature>
<accession>A0A6A4GM12</accession>
<reference evidence="2" key="1">
    <citation type="journal article" date="2019" name="Environ. Microbiol.">
        <title>Fungal ecological strategies reflected in gene transcription - a case study of two litter decomposers.</title>
        <authorList>
            <person name="Barbi F."/>
            <person name="Kohler A."/>
            <person name="Barry K."/>
            <person name="Baskaran P."/>
            <person name="Daum C."/>
            <person name="Fauchery L."/>
            <person name="Ihrmark K."/>
            <person name="Kuo A."/>
            <person name="LaButti K."/>
            <person name="Lipzen A."/>
            <person name="Morin E."/>
            <person name="Grigoriev I.V."/>
            <person name="Henrissat B."/>
            <person name="Lindahl B."/>
            <person name="Martin F."/>
        </authorList>
    </citation>
    <scope>NUCLEOTIDE SEQUENCE</scope>
    <source>
        <strain evidence="2">JB14</strain>
    </source>
</reference>
<feature type="compositionally biased region" description="Polar residues" evidence="1">
    <location>
        <begin position="90"/>
        <end position="106"/>
    </location>
</feature>
<evidence type="ECO:0000313" key="3">
    <source>
        <dbReference type="Proteomes" id="UP000799118"/>
    </source>
</evidence>
<dbReference type="EMBL" id="ML769846">
    <property type="protein sequence ID" value="KAE9386812.1"/>
    <property type="molecule type" value="Genomic_DNA"/>
</dbReference>
<feature type="compositionally biased region" description="Low complexity" evidence="1">
    <location>
        <begin position="332"/>
        <end position="350"/>
    </location>
</feature>
<protein>
    <submittedName>
        <fullName evidence="2">Uncharacterized protein</fullName>
    </submittedName>
</protein>
<organism evidence="2 3">
    <name type="scientific">Gymnopus androsaceus JB14</name>
    <dbReference type="NCBI Taxonomy" id="1447944"/>
    <lineage>
        <taxon>Eukaryota</taxon>
        <taxon>Fungi</taxon>
        <taxon>Dikarya</taxon>
        <taxon>Basidiomycota</taxon>
        <taxon>Agaricomycotina</taxon>
        <taxon>Agaricomycetes</taxon>
        <taxon>Agaricomycetidae</taxon>
        <taxon>Agaricales</taxon>
        <taxon>Marasmiineae</taxon>
        <taxon>Omphalotaceae</taxon>
        <taxon>Gymnopus</taxon>
    </lineage>
</organism>
<feature type="region of interest" description="Disordered" evidence="1">
    <location>
        <begin position="241"/>
        <end position="276"/>
    </location>
</feature>
<dbReference type="Proteomes" id="UP000799118">
    <property type="component" value="Unassembled WGS sequence"/>
</dbReference>